<sequence length="386" mass="45888">MGSGNSHNKLDYKKNYLQSVKEKKREYINQKKDLQMIFEFNNWKDYIIKEIEILKSKLPESLWVYELQNFAQSWNNYKDYPWRWNLIWFDYLDTTKSQIINIRRTRSSLQLPVFYEDKPEIFDAENLYDLLHNQFLNSNNNFIGGLIVIFNTYFYQQHFDELQSVDGWGEGRDVVKELVEEIKSFVFLSIQALSNYYGGIIIEKINETPGKVYDFMVEETFLEYIHEILMRGFLLANYKSESIYQEKLQKYQKITCADLQIKKAFQLDLNSSTPAYDKAIEKLQKIESVFSPFKKLNIIIQTSRMICECIDDYWTDKIISEEHLMVDADQILSIFTYIVLKAHINNLAGHIKIIQEFARFITNNSSMGYYVTTIEACLEQIKNMEL</sequence>
<dbReference type="PANTHER" id="PTHR24170:SF3">
    <property type="entry name" value="CHROMOSOME UNDETERMINED SCAFFOLD_166, WHOLE GENOME SHOTGUN SEQUENCE"/>
    <property type="match status" value="1"/>
</dbReference>
<gene>
    <name evidence="2" type="ORF">SteCoe_13973</name>
</gene>
<dbReference type="OrthoDB" id="288948at2759"/>
<evidence type="ECO:0000259" key="1">
    <source>
        <dbReference type="PROSITE" id="PS51205"/>
    </source>
</evidence>
<protein>
    <recommendedName>
        <fullName evidence="1">VPS9 domain-containing protein</fullName>
    </recommendedName>
</protein>
<dbReference type="AlphaFoldDB" id="A0A1R2C765"/>
<comment type="caution">
    <text evidence="2">The sequence shown here is derived from an EMBL/GenBank/DDBJ whole genome shotgun (WGS) entry which is preliminary data.</text>
</comment>
<proteinExistence type="predicted"/>
<evidence type="ECO:0000313" key="3">
    <source>
        <dbReference type="Proteomes" id="UP000187209"/>
    </source>
</evidence>
<evidence type="ECO:0000313" key="2">
    <source>
        <dbReference type="EMBL" id="OMJ84847.1"/>
    </source>
</evidence>
<dbReference type="InterPro" id="IPR037191">
    <property type="entry name" value="VPS9_dom_sf"/>
</dbReference>
<dbReference type="InterPro" id="IPR051248">
    <property type="entry name" value="UPF0507/Ank_repeat_27"/>
</dbReference>
<dbReference type="PANTHER" id="PTHR24170">
    <property type="entry name" value="ANKYRIN REPEAT DOMAIN-CONTAINING PROTEIN 27"/>
    <property type="match status" value="1"/>
</dbReference>
<reference evidence="2 3" key="1">
    <citation type="submission" date="2016-11" db="EMBL/GenBank/DDBJ databases">
        <title>The macronuclear genome of Stentor coeruleus: a giant cell with tiny introns.</title>
        <authorList>
            <person name="Slabodnick M."/>
            <person name="Ruby J.G."/>
            <person name="Reiff S.B."/>
            <person name="Swart E.C."/>
            <person name="Gosai S."/>
            <person name="Prabakaran S."/>
            <person name="Witkowska E."/>
            <person name="Larue G.E."/>
            <person name="Fisher S."/>
            <person name="Freeman R.M."/>
            <person name="Gunawardena J."/>
            <person name="Chu W."/>
            <person name="Stover N.A."/>
            <person name="Gregory B.D."/>
            <person name="Nowacki M."/>
            <person name="Derisi J."/>
            <person name="Roy S.W."/>
            <person name="Marshall W.F."/>
            <person name="Sood P."/>
        </authorList>
    </citation>
    <scope>NUCLEOTIDE SEQUENCE [LARGE SCALE GENOMIC DNA]</scope>
    <source>
        <strain evidence="2">WM001</strain>
    </source>
</reference>
<dbReference type="Proteomes" id="UP000187209">
    <property type="component" value="Unassembled WGS sequence"/>
</dbReference>
<dbReference type="SUPFAM" id="SSF109993">
    <property type="entry name" value="VPS9 domain"/>
    <property type="match status" value="1"/>
</dbReference>
<accession>A0A1R2C765</accession>
<keyword evidence="3" id="KW-1185">Reference proteome</keyword>
<dbReference type="EMBL" id="MPUH01000256">
    <property type="protein sequence ID" value="OMJ84847.1"/>
    <property type="molecule type" value="Genomic_DNA"/>
</dbReference>
<dbReference type="PROSITE" id="PS51205">
    <property type="entry name" value="VPS9"/>
    <property type="match status" value="1"/>
</dbReference>
<dbReference type="Gene3D" id="1.20.1050.80">
    <property type="entry name" value="VPS9 domain"/>
    <property type="match status" value="1"/>
</dbReference>
<dbReference type="InterPro" id="IPR003123">
    <property type="entry name" value="VPS9"/>
</dbReference>
<name>A0A1R2C765_9CILI</name>
<feature type="domain" description="VPS9" evidence="1">
    <location>
        <begin position="238"/>
        <end position="386"/>
    </location>
</feature>
<organism evidence="2 3">
    <name type="scientific">Stentor coeruleus</name>
    <dbReference type="NCBI Taxonomy" id="5963"/>
    <lineage>
        <taxon>Eukaryota</taxon>
        <taxon>Sar</taxon>
        <taxon>Alveolata</taxon>
        <taxon>Ciliophora</taxon>
        <taxon>Postciliodesmatophora</taxon>
        <taxon>Heterotrichea</taxon>
        <taxon>Heterotrichida</taxon>
        <taxon>Stentoridae</taxon>
        <taxon>Stentor</taxon>
    </lineage>
</organism>
<dbReference type="Pfam" id="PF02204">
    <property type="entry name" value="VPS9"/>
    <property type="match status" value="1"/>
</dbReference>